<evidence type="ECO:0000256" key="9">
    <source>
        <dbReference type="SAM" id="MobiDB-lite"/>
    </source>
</evidence>
<evidence type="ECO:0000313" key="12">
    <source>
        <dbReference type="EMBL" id="SSX32585.1"/>
    </source>
</evidence>
<dbReference type="InterPro" id="IPR032394">
    <property type="entry name" value="Anoct_dimer"/>
</dbReference>
<reference evidence="12" key="1">
    <citation type="submission" date="2018-07" db="EMBL/GenBank/DDBJ databases">
        <authorList>
            <person name="Quirk P.G."/>
            <person name="Krulwich T.A."/>
        </authorList>
    </citation>
    <scope>NUCLEOTIDE SEQUENCE</scope>
</reference>
<dbReference type="GO" id="GO:0046983">
    <property type="term" value="F:protein dimerization activity"/>
    <property type="evidence" value="ECO:0007669"/>
    <property type="project" value="InterPro"/>
</dbReference>
<feature type="transmembrane region" description="Helical" evidence="8">
    <location>
        <begin position="264"/>
        <end position="285"/>
    </location>
</feature>
<feature type="transmembrane region" description="Helical" evidence="8">
    <location>
        <begin position="402"/>
        <end position="425"/>
    </location>
</feature>
<dbReference type="AlphaFoldDB" id="A0A336MSA5"/>
<dbReference type="PANTHER" id="PTHR12308:SF83">
    <property type="entry name" value="ANOCTAMIN"/>
    <property type="match status" value="1"/>
</dbReference>
<accession>A0A336MSA5</accession>
<evidence type="ECO:0000259" key="10">
    <source>
        <dbReference type="Pfam" id="PF04547"/>
    </source>
</evidence>
<comment type="similarity">
    <text evidence="2 8">Belongs to the anoctamin family.</text>
</comment>
<keyword evidence="4 8" id="KW-0812">Transmembrane</keyword>
<feature type="domain" description="Anoctamin dimerisation" evidence="11">
    <location>
        <begin position="30"/>
        <end position="244"/>
    </location>
</feature>
<dbReference type="GO" id="GO:0005886">
    <property type="term" value="C:plasma membrane"/>
    <property type="evidence" value="ECO:0007669"/>
    <property type="project" value="UniProtKB-SubCell"/>
</dbReference>
<feature type="transmembrane region" description="Helical" evidence="8">
    <location>
        <begin position="605"/>
        <end position="631"/>
    </location>
</feature>
<dbReference type="PANTHER" id="PTHR12308">
    <property type="entry name" value="ANOCTAMIN"/>
    <property type="match status" value="1"/>
</dbReference>
<evidence type="ECO:0000256" key="8">
    <source>
        <dbReference type="RuleBase" id="RU280814"/>
    </source>
</evidence>
<feature type="region of interest" description="Disordered" evidence="9">
    <location>
        <begin position="820"/>
        <end position="849"/>
    </location>
</feature>
<dbReference type="EMBL" id="UFQT01002074">
    <property type="protein sequence ID" value="SSX32585.1"/>
    <property type="molecule type" value="Genomic_DNA"/>
</dbReference>
<feature type="transmembrane region" description="Helical" evidence="8">
    <location>
        <begin position="445"/>
        <end position="467"/>
    </location>
</feature>
<keyword evidence="5 8" id="KW-1133">Transmembrane helix</keyword>
<dbReference type="Pfam" id="PF16178">
    <property type="entry name" value="Anoct_dimer"/>
    <property type="match status" value="1"/>
</dbReference>
<sequence>MKDKAKISKSWEFQKSTSLNIPIDVGDSNFMDDGESPIDYILLWIKSKFVTDNHQEKIRSAYRKCFEENLRSTGLKLEITDKENANDCIYFLKIHLPTQVLLKYAEKLNFKIPIKTNQTTDISEEADNHTDKCINNIFYNNKQFPSKPRLYKAFYSENRKFLFDTTKNDLILPRQRSFIVQHILEKAKFGTNPIDYGLQRLLAERAYDAAFSLHDGDLRQEGSMRHKLNKHWASMKNWYQLQPLDYITDYFGSKIGLYFAWLEFYNLMLVIASVIGVGTFVFSVLTVNWSDEANEICMSNITMCSYNEDSGTWPLSDSCFYSKLSYVTDNCFTVIYAIFMSLWAVTLLEFWKRRQARLQYNWSLSDLTHLDQPTRPSYYIQAGIGTDKIKVSYVKRKLPARCFSIATIFFFILLAIASTISIIIYRTVTSHKFSKMLPMYGNTVTMLSSAFINLTIIITFNVIYSRLAQKLTDFELHRTQIDYDDALTLKIYAFKFVNYYGTLFYIAFFKNNLGGDPKKYTRLFNIRQEQCHYGGCLSELTIQLLIIFGLKQIFGQILEYSIPKIKIWWNKRKLSNEDFNVKWIDEWKLGEFRTQGLLPEYLEMVIQFGFVTLFCIAFPLAPLLALLNNIIEVRVDAKKLIRCYRRVITEDVKDIGIWYGILDWIVKISGLVNGLIIAFTSDFIPKLTYTFIYSKDESYESFIQFSLSSVQKDHYDVNITSECMYYGYRESEPPYNHKRIHYEILLWKFVFVILFQNMLWVVTMFIRWFISDVPSDIQLKIKEDEKYLEEILQQNLQEQIKRVSDNSRILENFNEILDQQESGSQNHKDDASINGDITQHASNNPENHNLDHFDSNLNVNSSIKNIQDTIYQKTDGIFPNDLREKINEVNVEQLTTTLNEIADLVEDVNTETQNN</sequence>
<keyword evidence="7" id="KW-0325">Glycoprotein</keyword>
<keyword evidence="3" id="KW-1003">Cell membrane</keyword>
<evidence type="ECO:0000256" key="3">
    <source>
        <dbReference type="ARBA" id="ARBA00022475"/>
    </source>
</evidence>
<feature type="compositionally biased region" description="Polar residues" evidence="9">
    <location>
        <begin position="835"/>
        <end position="847"/>
    </location>
</feature>
<dbReference type="InterPro" id="IPR049452">
    <property type="entry name" value="Anoctamin_TM"/>
</dbReference>
<dbReference type="VEuPathDB" id="VectorBase:CSON005164"/>
<feature type="transmembrane region" description="Helical" evidence="8">
    <location>
        <begin position="487"/>
        <end position="508"/>
    </location>
</feature>
<dbReference type="GO" id="GO:0005254">
    <property type="term" value="F:chloride channel activity"/>
    <property type="evidence" value="ECO:0007669"/>
    <property type="project" value="TreeGrafter"/>
</dbReference>
<organism evidence="12">
    <name type="scientific">Culicoides sonorensis</name>
    <name type="common">Biting midge</name>
    <dbReference type="NCBI Taxonomy" id="179676"/>
    <lineage>
        <taxon>Eukaryota</taxon>
        <taxon>Metazoa</taxon>
        <taxon>Ecdysozoa</taxon>
        <taxon>Arthropoda</taxon>
        <taxon>Hexapoda</taxon>
        <taxon>Insecta</taxon>
        <taxon>Pterygota</taxon>
        <taxon>Neoptera</taxon>
        <taxon>Endopterygota</taxon>
        <taxon>Diptera</taxon>
        <taxon>Nematocera</taxon>
        <taxon>Chironomoidea</taxon>
        <taxon>Ceratopogonidae</taxon>
        <taxon>Ceratopogoninae</taxon>
        <taxon>Culicoides</taxon>
        <taxon>Monoculicoides</taxon>
    </lineage>
</organism>
<name>A0A336MSA5_CULSO</name>
<evidence type="ECO:0000256" key="6">
    <source>
        <dbReference type="ARBA" id="ARBA00023136"/>
    </source>
</evidence>
<evidence type="ECO:0000256" key="7">
    <source>
        <dbReference type="ARBA" id="ARBA00023180"/>
    </source>
</evidence>
<keyword evidence="6 8" id="KW-0472">Membrane</keyword>
<evidence type="ECO:0000256" key="4">
    <source>
        <dbReference type="ARBA" id="ARBA00022692"/>
    </source>
</evidence>
<dbReference type="InterPro" id="IPR007632">
    <property type="entry name" value="Anoctamin"/>
</dbReference>
<dbReference type="Pfam" id="PF04547">
    <property type="entry name" value="Anoctamin"/>
    <property type="match status" value="1"/>
</dbReference>
<protein>
    <recommendedName>
        <fullName evidence="8">Anoctamin</fullName>
    </recommendedName>
</protein>
<feature type="transmembrane region" description="Helical" evidence="8">
    <location>
        <begin position="745"/>
        <end position="770"/>
    </location>
</feature>
<evidence type="ECO:0000256" key="5">
    <source>
        <dbReference type="ARBA" id="ARBA00022989"/>
    </source>
</evidence>
<gene>
    <name evidence="12" type="primary">CSON005164</name>
</gene>
<evidence type="ECO:0000256" key="1">
    <source>
        <dbReference type="ARBA" id="ARBA00004651"/>
    </source>
</evidence>
<evidence type="ECO:0000259" key="11">
    <source>
        <dbReference type="Pfam" id="PF16178"/>
    </source>
</evidence>
<proteinExistence type="inferred from homology"/>
<comment type="subcellular location">
    <subcellularLocation>
        <location evidence="1">Cell membrane</location>
        <topology evidence="1">Multi-pass membrane protein</topology>
    </subcellularLocation>
    <subcellularLocation>
        <location evidence="8">Membrane</location>
        <topology evidence="8">Multi-pass membrane protein</topology>
    </subcellularLocation>
</comment>
<comment type="caution">
    <text evidence="8">Lacks conserved residue(s) required for the propagation of feature annotation.</text>
</comment>
<dbReference type="OMA" id="DEANEIC"/>
<evidence type="ECO:0000256" key="2">
    <source>
        <dbReference type="ARBA" id="ARBA00009671"/>
    </source>
</evidence>
<feature type="transmembrane region" description="Helical" evidence="8">
    <location>
        <begin position="332"/>
        <end position="351"/>
    </location>
</feature>
<feature type="domain" description="Anoctamin transmembrane" evidence="10">
    <location>
        <begin position="247"/>
        <end position="783"/>
    </location>
</feature>